<feature type="domain" description="SAP" evidence="4">
    <location>
        <begin position="4"/>
        <end position="38"/>
    </location>
</feature>
<dbReference type="GO" id="GO:0005634">
    <property type="term" value="C:nucleus"/>
    <property type="evidence" value="ECO:0007669"/>
    <property type="project" value="TreeGrafter"/>
</dbReference>
<dbReference type="Proteomes" id="UP001375240">
    <property type="component" value="Unassembled WGS sequence"/>
</dbReference>
<evidence type="ECO:0000256" key="3">
    <source>
        <dbReference type="SAM" id="MobiDB-lite"/>
    </source>
</evidence>
<dbReference type="Gene3D" id="1.10.720.30">
    <property type="entry name" value="SAP domain"/>
    <property type="match status" value="1"/>
</dbReference>
<comment type="similarity">
    <text evidence="2">Belongs to the SAP domain-containing ribonucleoprotein family.</text>
</comment>
<feature type="compositionally biased region" description="Basic and acidic residues" evidence="3">
    <location>
        <begin position="99"/>
        <end position="112"/>
    </location>
</feature>
<accession>A0AAV9V7B5</accession>
<dbReference type="InterPro" id="IPR036361">
    <property type="entry name" value="SAP_dom_sf"/>
</dbReference>
<evidence type="ECO:0000256" key="1">
    <source>
        <dbReference type="ARBA" id="ARBA00022553"/>
    </source>
</evidence>
<dbReference type="Pfam" id="PF02037">
    <property type="entry name" value="SAP"/>
    <property type="match status" value="1"/>
</dbReference>
<feature type="region of interest" description="Disordered" evidence="3">
    <location>
        <begin position="17"/>
        <end position="258"/>
    </location>
</feature>
<feature type="compositionally biased region" description="Basic and acidic residues" evidence="3">
    <location>
        <begin position="243"/>
        <end position="258"/>
    </location>
</feature>
<feature type="compositionally biased region" description="Low complexity" evidence="3">
    <location>
        <begin position="79"/>
        <end position="98"/>
    </location>
</feature>
<dbReference type="InterPro" id="IPR040746">
    <property type="entry name" value="THO1_MOS11_C"/>
</dbReference>
<dbReference type="PANTHER" id="PTHR46551:SF1">
    <property type="entry name" value="SAP DOMAIN-CONTAINING RIBONUCLEOPROTEIN"/>
    <property type="match status" value="1"/>
</dbReference>
<dbReference type="SUPFAM" id="SSF68906">
    <property type="entry name" value="SAP domain"/>
    <property type="match status" value="1"/>
</dbReference>
<dbReference type="InterPro" id="IPR003034">
    <property type="entry name" value="SAP_dom"/>
</dbReference>
<reference evidence="5 6" key="1">
    <citation type="submission" date="2019-10" db="EMBL/GenBank/DDBJ databases">
        <authorList>
            <person name="Palmer J.M."/>
        </authorList>
    </citation>
    <scope>NUCLEOTIDE SEQUENCE [LARGE SCALE GENOMIC DNA]</scope>
    <source>
        <strain evidence="5 6">TWF696</strain>
    </source>
</reference>
<gene>
    <name evidence="5" type="ORF">TWF696_004434</name>
</gene>
<dbReference type="InterPro" id="IPR052240">
    <property type="entry name" value="SAP_domain_ribonucleoprotein"/>
</dbReference>
<keyword evidence="1" id="KW-0597">Phosphoprotein</keyword>
<keyword evidence="6" id="KW-1185">Reference proteome</keyword>
<name>A0AAV9V7B5_9PEZI</name>
<dbReference type="PROSITE" id="PS50800">
    <property type="entry name" value="SAP"/>
    <property type="match status" value="1"/>
</dbReference>
<dbReference type="Pfam" id="PF18592">
    <property type="entry name" value="Tho1_MOS11_C"/>
    <property type="match status" value="1"/>
</dbReference>
<proteinExistence type="inferred from homology"/>
<dbReference type="AlphaFoldDB" id="A0AAV9V7B5"/>
<feature type="compositionally biased region" description="Basic and acidic residues" evidence="3">
    <location>
        <begin position="122"/>
        <end position="137"/>
    </location>
</feature>
<comment type="caution">
    <text evidence="5">The sequence shown here is derived from an EMBL/GenBank/DDBJ whole genome shotgun (WGS) entry which is preliminary data.</text>
</comment>
<evidence type="ECO:0000313" key="6">
    <source>
        <dbReference type="Proteomes" id="UP001375240"/>
    </source>
</evidence>
<dbReference type="PANTHER" id="PTHR46551">
    <property type="entry name" value="SAP DOMAIN-CONTAINING RIBONUCLEOPROTEIN"/>
    <property type="match status" value="1"/>
</dbReference>
<evidence type="ECO:0000259" key="4">
    <source>
        <dbReference type="PROSITE" id="PS50800"/>
    </source>
</evidence>
<feature type="compositionally biased region" description="Basic and acidic residues" evidence="3">
    <location>
        <begin position="25"/>
        <end position="41"/>
    </location>
</feature>
<dbReference type="SMART" id="SM00513">
    <property type="entry name" value="SAP"/>
    <property type="match status" value="1"/>
</dbReference>
<dbReference type="GO" id="GO:0016973">
    <property type="term" value="P:poly(A)+ mRNA export from nucleus"/>
    <property type="evidence" value="ECO:0007669"/>
    <property type="project" value="TreeGrafter"/>
</dbReference>
<organism evidence="5 6">
    <name type="scientific">Orbilia brochopaga</name>
    <dbReference type="NCBI Taxonomy" id="3140254"/>
    <lineage>
        <taxon>Eukaryota</taxon>
        <taxon>Fungi</taxon>
        <taxon>Dikarya</taxon>
        <taxon>Ascomycota</taxon>
        <taxon>Pezizomycotina</taxon>
        <taxon>Orbiliomycetes</taxon>
        <taxon>Orbiliales</taxon>
        <taxon>Orbiliaceae</taxon>
        <taxon>Orbilia</taxon>
    </lineage>
</organism>
<evidence type="ECO:0000256" key="2">
    <source>
        <dbReference type="ARBA" id="ARBA00046328"/>
    </source>
</evidence>
<sequence>MTDYNKLKVADLKELLGKRGLSQSGKKEELISRLTADDADKASPANDKTAESSSVPSAPPTAPATTGPPVEKKEIQKDAGSAVPPATSAASTGTAAPVEGEKKKFTFKRLADEFETPATEAPADKPTTKTDEAKPAEPAEPAESFSAGLASTNADSELEKRKKRAARFGVPVSESIKLMERAKRFGADGDDANGDGVKGLDQALGENRGKKRAPETRIQNEPPKKSKDNPRSAPTAKGVLSDPTEKAKAEARAKRFGG</sequence>
<dbReference type="EMBL" id="JAVHNQ010000002">
    <property type="protein sequence ID" value="KAK6355324.1"/>
    <property type="molecule type" value="Genomic_DNA"/>
</dbReference>
<feature type="compositionally biased region" description="Basic and acidic residues" evidence="3">
    <location>
        <begin position="177"/>
        <end position="187"/>
    </location>
</feature>
<evidence type="ECO:0000313" key="5">
    <source>
        <dbReference type="EMBL" id="KAK6355324.1"/>
    </source>
</evidence>
<protein>
    <recommendedName>
        <fullName evidence="4">SAP domain-containing protein</fullName>
    </recommendedName>
</protein>